<proteinExistence type="predicted"/>
<keyword evidence="2" id="KW-0472">Membrane</keyword>
<dbReference type="SUPFAM" id="SSF141488">
    <property type="entry name" value="YdhA-like"/>
    <property type="match status" value="1"/>
</dbReference>
<evidence type="ECO:0000259" key="6">
    <source>
        <dbReference type="Pfam" id="PF09864"/>
    </source>
</evidence>
<reference evidence="7 8" key="1">
    <citation type="journal article" date="2012" name="J. Bacteriol.">
        <title>Genome Sequence of Nitratireductor pacificus Type Strain pht-3B.</title>
        <authorList>
            <person name="Lai Q."/>
            <person name="Li G."/>
            <person name="Shao Z."/>
        </authorList>
    </citation>
    <scope>NUCLEOTIDE SEQUENCE [LARGE SCALE GENOMIC DNA]</scope>
    <source>
        <strain evidence="8">pht-3B</strain>
    </source>
</reference>
<dbReference type="eggNOG" id="COG3895">
    <property type="taxonomic scope" value="Bacteria"/>
</dbReference>
<keyword evidence="4" id="KW-0449">Lipoprotein</keyword>
<keyword evidence="3" id="KW-0564">Palmitate</keyword>
<dbReference type="OrthoDB" id="120729at2"/>
<sequence>MRRFFSILSIALVAATGARAAMLEIDLPFADAVETKAASYTCPHQSFDVTYYNAGENALAVLAFEDRSVVMVNVLSASGAKYAGGTLVWWTKGDRGDLYDVSQGDDADPVSCTVRE</sequence>
<gene>
    <name evidence="7" type="ORF">NA2_08786</name>
</gene>
<dbReference type="RefSeq" id="WP_008596285.1">
    <property type="nucleotide sequence ID" value="NZ_AMRM01000008.1"/>
</dbReference>
<protein>
    <recommendedName>
        <fullName evidence="6">C-type lysozyme inhibitor domain-containing protein</fullName>
    </recommendedName>
</protein>
<feature type="domain" description="C-type lysozyme inhibitor" evidence="6">
    <location>
        <begin position="40"/>
        <end position="105"/>
    </location>
</feature>
<comment type="caution">
    <text evidence="7">The sequence shown here is derived from an EMBL/GenBank/DDBJ whole genome shotgun (WGS) entry which is preliminary data.</text>
</comment>
<dbReference type="InterPro" id="IPR036328">
    <property type="entry name" value="MliC_sf"/>
</dbReference>
<evidence type="ECO:0000256" key="2">
    <source>
        <dbReference type="ARBA" id="ARBA00023136"/>
    </source>
</evidence>
<keyword evidence="1 5" id="KW-0732">Signal</keyword>
<dbReference type="EMBL" id="AMRM01000008">
    <property type="protein sequence ID" value="EKF19213.1"/>
    <property type="molecule type" value="Genomic_DNA"/>
</dbReference>
<keyword evidence="8" id="KW-1185">Reference proteome</keyword>
<name>K2N4V0_9HYPH</name>
<dbReference type="InterPro" id="IPR018660">
    <property type="entry name" value="MliC"/>
</dbReference>
<evidence type="ECO:0000313" key="7">
    <source>
        <dbReference type="EMBL" id="EKF19213.1"/>
    </source>
</evidence>
<feature type="signal peptide" evidence="5">
    <location>
        <begin position="1"/>
        <end position="20"/>
    </location>
</feature>
<dbReference type="Pfam" id="PF09864">
    <property type="entry name" value="MliC"/>
    <property type="match status" value="1"/>
</dbReference>
<evidence type="ECO:0000256" key="3">
    <source>
        <dbReference type="ARBA" id="ARBA00023139"/>
    </source>
</evidence>
<dbReference type="AlphaFoldDB" id="K2N4V0"/>
<evidence type="ECO:0000256" key="4">
    <source>
        <dbReference type="ARBA" id="ARBA00023288"/>
    </source>
</evidence>
<evidence type="ECO:0000256" key="5">
    <source>
        <dbReference type="SAM" id="SignalP"/>
    </source>
</evidence>
<accession>K2N4V0</accession>
<dbReference type="Proteomes" id="UP000006786">
    <property type="component" value="Unassembled WGS sequence"/>
</dbReference>
<evidence type="ECO:0000256" key="1">
    <source>
        <dbReference type="ARBA" id="ARBA00022729"/>
    </source>
</evidence>
<organism evidence="7 8">
    <name type="scientific">Nitratireductor pacificus pht-3B</name>
    <dbReference type="NCBI Taxonomy" id="391937"/>
    <lineage>
        <taxon>Bacteria</taxon>
        <taxon>Pseudomonadati</taxon>
        <taxon>Pseudomonadota</taxon>
        <taxon>Alphaproteobacteria</taxon>
        <taxon>Hyphomicrobiales</taxon>
        <taxon>Phyllobacteriaceae</taxon>
        <taxon>Nitratireductor</taxon>
    </lineage>
</organism>
<feature type="chain" id="PRO_5003864229" description="C-type lysozyme inhibitor domain-containing protein" evidence="5">
    <location>
        <begin position="21"/>
        <end position="116"/>
    </location>
</feature>
<dbReference type="STRING" id="391937.NA2_08786"/>
<evidence type="ECO:0000313" key="8">
    <source>
        <dbReference type="Proteomes" id="UP000006786"/>
    </source>
</evidence>
<dbReference type="PATRIC" id="fig|391937.3.peg.1806"/>
<dbReference type="Gene3D" id="2.40.128.200">
    <property type="match status" value="1"/>
</dbReference>